<sequence length="87" mass="8993">MTRGERARAAHPRPGRARGTAPFSGSPRATVDERSGGGHNLRLGHAAAAHDRKAPACAEVRASARTRPRVHADDGSGTGAFTDPTGE</sequence>
<dbReference type="RefSeq" id="WP_378299239.1">
    <property type="nucleotide sequence ID" value="NZ_JBHTJA010000028.1"/>
</dbReference>
<protein>
    <submittedName>
        <fullName evidence="2">Uncharacterized protein</fullName>
    </submittedName>
</protein>
<feature type="region of interest" description="Disordered" evidence="1">
    <location>
        <begin position="1"/>
        <end position="87"/>
    </location>
</feature>
<organism evidence="2 3">
    <name type="scientific">Actinomadura sediminis</name>
    <dbReference type="NCBI Taxonomy" id="1038904"/>
    <lineage>
        <taxon>Bacteria</taxon>
        <taxon>Bacillati</taxon>
        <taxon>Actinomycetota</taxon>
        <taxon>Actinomycetes</taxon>
        <taxon>Streptosporangiales</taxon>
        <taxon>Thermomonosporaceae</taxon>
        <taxon>Actinomadura</taxon>
    </lineage>
</organism>
<evidence type="ECO:0000313" key="3">
    <source>
        <dbReference type="Proteomes" id="UP001596972"/>
    </source>
</evidence>
<evidence type="ECO:0000313" key="2">
    <source>
        <dbReference type="EMBL" id="MFD0901946.1"/>
    </source>
</evidence>
<evidence type="ECO:0000256" key="1">
    <source>
        <dbReference type="SAM" id="MobiDB-lite"/>
    </source>
</evidence>
<name>A0ABW3ENK5_9ACTN</name>
<reference evidence="3" key="1">
    <citation type="journal article" date="2019" name="Int. J. Syst. Evol. Microbiol.">
        <title>The Global Catalogue of Microorganisms (GCM) 10K type strain sequencing project: providing services to taxonomists for standard genome sequencing and annotation.</title>
        <authorList>
            <consortium name="The Broad Institute Genomics Platform"/>
            <consortium name="The Broad Institute Genome Sequencing Center for Infectious Disease"/>
            <person name="Wu L."/>
            <person name="Ma J."/>
        </authorList>
    </citation>
    <scope>NUCLEOTIDE SEQUENCE [LARGE SCALE GENOMIC DNA]</scope>
    <source>
        <strain evidence="3">JCM 31202</strain>
    </source>
</reference>
<accession>A0ABW3ENK5</accession>
<dbReference type="EMBL" id="JBHTJA010000028">
    <property type="protein sequence ID" value="MFD0901946.1"/>
    <property type="molecule type" value="Genomic_DNA"/>
</dbReference>
<gene>
    <name evidence="2" type="ORF">ACFQ11_16215</name>
</gene>
<keyword evidence="3" id="KW-1185">Reference proteome</keyword>
<comment type="caution">
    <text evidence="2">The sequence shown here is derived from an EMBL/GenBank/DDBJ whole genome shotgun (WGS) entry which is preliminary data.</text>
</comment>
<dbReference type="Proteomes" id="UP001596972">
    <property type="component" value="Unassembled WGS sequence"/>
</dbReference>
<proteinExistence type="predicted"/>